<gene>
    <name evidence="3" type="ORF">SAMN05444695_104258</name>
</gene>
<sequence length="133" mass="14730">MATSTLVWIVVAVVAAVLVLGALVWVARNRRNERRHIEAGEIRDLAEEESFHVGRREALADEATDRARVARAEADAMAEEAAELQQRAADRRHLAAHSREELNRQWDRADTIDPASSTPEEPRTGRGDAARGS</sequence>
<keyword evidence="2" id="KW-0812">Transmembrane</keyword>
<protein>
    <submittedName>
        <fullName evidence="3">Uncharacterized protein</fullName>
    </submittedName>
</protein>
<keyword evidence="4" id="KW-1185">Reference proteome</keyword>
<name>A0A1G8GZF8_9NOCA</name>
<feature type="region of interest" description="Disordered" evidence="1">
    <location>
        <begin position="80"/>
        <end position="133"/>
    </location>
</feature>
<evidence type="ECO:0000256" key="1">
    <source>
        <dbReference type="SAM" id="MobiDB-lite"/>
    </source>
</evidence>
<feature type="compositionally biased region" description="Basic and acidic residues" evidence="1">
    <location>
        <begin position="120"/>
        <end position="133"/>
    </location>
</feature>
<evidence type="ECO:0000256" key="2">
    <source>
        <dbReference type="SAM" id="Phobius"/>
    </source>
</evidence>
<dbReference type="Proteomes" id="UP000183263">
    <property type="component" value="Unassembled WGS sequence"/>
</dbReference>
<evidence type="ECO:0000313" key="3">
    <source>
        <dbReference type="EMBL" id="SDH99788.1"/>
    </source>
</evidence>
<dbReference type="EMBL" id="FNDN01000004">
    <property type="protein sequence ID" value="SDH99788.1"/>
    <property type="molecule type" value="Genomic_DNA"/>
</dbReference>
<dbReference type="OrthoDB" id="4485249at2"/>
<keyword evidence="2" id="KW-0472">Membrane</keyword>
<dbReference type="AlphaFoldDB" id="A0A1G8GZF8"/>
<reference evidence="3 4" key="1">
    <citation type="submission" date="2016-10" db="EMBL/GenBank/DDBJ databases">
        <authorList>
            <person name="de Groot N.N."/>
        </authorList>
    </citation>
    <scope>NUCLEOTIDE SEQUENCE [LARGE SCALE GENOMIC DNA]</scope>
    <source>
        <strain evidence="3 4">DSM 44892</strain>
    </source>
</reference>
<accession>A0A1G8GZF8</accession>
<keyword evidence="2" id="KW-1133">Transmembrane helix</keyword>
<evidence type="ECO:0000313" key="4">
    <source>
        <dbReference type="Proteomes" id="UP000183263"/>
    </source>
</evidence>
<dbReference type="RefSeq" id="WP_072737052.1">
    <property type="nucleotide sequence ID" value="NZ_CP048813.1"/>
</dbReference>
<organism evidence="3 4">
    <name type="scientific">Rhodococcus triatomae</name>
    <dbReference type="NCBI Taxonomy" id="300028"/>
    <lineage>
        <taxon>Bacteria</taxon>
        <taxon>Bacillati</taxon>
        <taxon>Actinomycetota</taxon>
        <taxon>Actinomycetes</taxon>
        <taxon>Mycobacteriales</taxon>
        <taxon>Nocardiaceae</taxon>
        <taxon>Rhodococcus</taxon>
    </lineage>
</organism>
<feature type="transmembrane region" description="Helical" evidence="2">
    <location>
        <begin position="6"/>
        <end position="27"/>
    </location>
</feature>
<proteinExistence type="predicted"/>
<feature type="compositionally biased region" description="Basic and acidic residues" evidence="1">
    <location>
        <begin position="88"/>
        <end position="111"/>
    </location>
</feature>